<evidence type="ECO:0000313" key="4">
    <source>
        <dbReference type="Proteomes" id="UP001219518"/>
    </source>
</evidence>
<sequence length="454" mass="51806">MELGLGNLDNLTGIFYNNIQERTTIRYSVLIFTLTCIIVIFNCFSFLMKAVLIHEAIPKINQQRAVNAIWHVIFSVVVLIYSINLNIIWDGNFSLKEILTKKVLKPQCNSTVQILKEQQTFNDFGTLVLPVAFFLHQLYLSTSFYKEPDVSSTVGYCLFFYASYTLQCPNLCLKVLSLLALDMGSMELARAIYALKSRQKGFKGPNAPLFLRMIAMPSFFLHVVAWSIINLYTIPLLFLSLPSVPEVDTSFRLATGYINIFIVCLAKQRLFDSLCLMVTIYTFQPVWYLFKMLVTRPSDFKRMRSLQSLPVILLLPYTSQLLPELKAIQMDFLLNAIPTSSAERRLMRRKILSANGVKILKRKMRNRYEQRIGNEVGENDHENLENETTGTECASESDVTDIFVPVPSTSLQKDIGTSNEMERVAEDDSEHKDLGLDENECGKEIQQEGNVDDE</sequence>
<evidence type="ECO:0000256" key="1">
    <source>
        <dbReference type="SAM" id="MobiDB-lite"/>
    </source>
</evidence>
<proteinExistence type="predicted"/>
<dbReference type="Proteomes" id="UP001219518">
    <property type="component" value="Unassembled WGS sequence"/>
</dbReference>
<feature type="transmembrane region" description="Helical" evidence="2">
    <location>
        <begin position="249"/>
        <end position="266"/>
    </location>
</feature>
<keyword evidence="2" id="KW-1133">Transmembrane helix</keyword>
<reference evidence="3" key="2">
    <citation type="journal article" date="2023" name="BMC Genomics">
        <title>Pest status, molecular evolution, and epigenetic factors derived from the genome assembly of Frankliniella fusca, a thysanopteran phytovirus vector.</title>
        <authorList>
            <person name="Catto M.A."/>
            <person name="Labadie P.E."/>
            <person name="Jacobson A.L."/>
            <person name="Kennedy G.G."/>
            <person name="Srinivasan R."/>
            <person name="Hunt B.G."/>
        </authorList>
    </citation>
    <scope>NUCLEOTIDE SEQUENCE</scope>
    <source>
        <strain evidence="3">PL_HMW_Pooled</strain>
    </source>
</reference>
<feature type="transmembrane region" description="Helical" evidence="2">
    <location>
        <begin position="209"/>
        <end position="229"/>
    </location>
</feature>
<evidence type="ECO:0000256" key="2">
    <source>
        <dbReference type="SAM" id="Phobius"/>
    </source>
</evidence>
<organism evidence="3 4">
    <name type="scientific">Frankliniella fusca</name>
    <dbReference type="NCBI Taxonomy" id="407009"/>
    <lineage>
        <taxon>Eukaryota</taxon>
        <taxon>Metazoa</taxon>
        <taxon>Ecdysozoa</taxon>
        <taxon>Arthropoda</taxon>
        <taxon>Hexapoda</taxon>
        <taxon>Insecta</taxon>
        <taxon>Pterygota</taxon>
        <taxon>Neoptera</taxon>
        <taxon>Paraneoptera</taxon>
        <taxon>Thysanoptera</taxon>
        <taxon>Terebrantia</taxon>
        <taxon>Thripoidea</taxon>
        <taxon>Thripidae</taxon>
        <taxon>Frankliniella</taxon>
    </lineage>
</organism>
<feature type="transmembrane region" description="Helical" evidence="2">
    <location>
        <begin position="273"/>
        <end position="290"/>
    </location>
</feature>
<dbReference type="EMBL" id="JAHWGI010001418">
    <property type="protein sequence ID" value="KAK3931123.1"/>
    <property type="molecule type" value="Genomic_DNA"/>
</dbReference>
<keyword evidence="2" id="KW-0472">Membrane</keyword>
<gene>
    <name evidence="3" type="ORF">KUF71_025103</name>
</gene>
<keyword evidence="2" id="KW-0812">Transmembrane</keyword>
<accession>A0AAE1I165</accession>
<name>A0AAE1I165_9NEOP</name>
<feature type="transmembrane region" description="Helical" evidence="2">
    <location>
        <begin position="68"/>
        <end position="89"/>
    </location>
</feature>
<dbReference type="AlphaFoldDB" id="A0AAE1I165"/>
<keyword evidence="4" id="KW-1185">Reference proteome</keyword>
<feature type="region of interest" description="Disordered" evidence="1">
    <location>
        <begin position="409"/>
        <end position="454"/>
    </location>
</feature>
<comment type="caution">
    <text evidence="3">The sequence shown here is derived from an EMBL/GenBank/DDBJ whole genome shotgun (WGS) entry which is preliminary data.</text>
</comment>
<evidence type="ECO:0000313" key="3">
    <source>
        <dbReference type="EMBL" id="KAK3931123.1"/>
    </source>
</evidence>
<feature type="compositionally biased region" description="Polar residues" evidence="1">
    <location>
        <begin position="409"/>
        <end position="419"/>
    </location>
</feature>
<feature type="compositionally biased region" description="Basic and acidic residues" evidence="1">
    <location>
        <begin position="420"/>
        <end position="446"/>
    </location>
</feature>
<reference evidence="3" key="1">
    <citation type="submission" date="2021-07" db="EMBL/GenBank/DDBJ databases">
        <authorList>
            <person name="Catto M.A."/>
            <person name="Jacobson A."/>
            <person name="Kennedy G."/>
            <person name="Labadie P."/>
            <person name="Hunt B.G."/>
            <person name="Srinivasan R."/>
        </authorList>
    </citation>
    <scope>NUCLEOTIDE SEQUENCE</scope>
    <source>
        <strain evidence="3">PL_HMW_Pooled</strain>
        <tissue evidence="3">Head</tissue>
    </source>
</reference>
<feature type="transmembrane region" description="Helical" evidence="2">
    <location>
        <begin position="27"/>
        <end position="48"/>
    </location>
</feature>
<protein>
    <submittedName>
        <fullName evidence="3">CRISPR-associated endoribonuclease Cas2 1</fullName>
    </submittedName>
</protein>